<reference evidence="1" key="1">
    <citation type="submission" date="2018-05" db="EMBL/GenBank/DDBJ databases">
        <authorList>
            <person name="Ashton P.M."/>
            <person name="Dallman T."/>
            <person name="Nair S."/>
            <person name="De Pinna E."/>
            <person name="Peters T."/>
            <person name="Grant K."/>
        </authorList>
    </citation>
    <scope>NUCLEOTIDE SEQUENCE [LARGE SCALE GENOMIC DNA]</scope>
    <source>
        <strain evidence="1">397720</strain>
    </source>
</reference>
<dbReference type="AlphaFoldDB" id="A0A3T2UX53"/>
<protein>
    <submittedName>
        <fullName evidence="1">Uncharacterized protein</fullName>
    </submittedName>
</protein>
<sequence length="59" mass="6565">MLKMKKQILIESGSAFYIRQSLPDNLHQKRHNCTSSVPPLTCASLPSPVCVRTAPDLIE</sequence>
<dbReference type="Proteomes" id="UP000839563">
    <property type="component" value="Unassembled WGS sequence"/>
</dbReference>
<evidence type="ECO:0000313" key="1">
    <source>
        <dbReference type="EMBL" id="EAA0482967.1"/>
    </source>
</evidence>
<comment type="caution">
    <text evidence="1">The sequence shown here is derived from an EMBL/GenBank/DDBJ whole genome shotgun (WGS) entry which is preliminary data.</text>
</comment>
<accession>A0A3T2UX53</accession>
<organism evidence="1">
    <name type="scientific">Shigella flexneri</name>
    <dbReference type="NCBI Taxonomy" id="623"/>
    <lineage>
        <taxon>Bacteria</taxon>
        <taxon>Pseudomonadati</taxon>
        <taxon>Pseudomonadota</taxon>
        <taxon>Gammaproteobacteria</taxon>
        <taxon>Enterobacterales</taxon>
        <taxon>Enterobacteriaceae</taxon>
        <taxon>Shigella</taxon>
    </lineage>
</organism>
<name>A0A3T2UX53_SHIFL</name>
<proteinExistence type="predicted"/>
<dbReference type="EMBL" id="AAAAHL010000091">
    <property type="protein sequence ID" value="EAA0482967.1"/>
    <property type="molecule type" value="Genomic_DNA"/>
</dbReference>
<gene>
    <name evidence="1" type="ORF">DK174_13700</name>
</gene>